<name>A0A6C0BNL6_9ZZZZ</name>
<proteinExistence type="predicted"/>
<sequence>MSQLVLENLDILHEIYKFLDFATISTIAPVCKTFAMLSEEYYSKKIDEEVLIPAKMSYNNFYEKTVRLYLSKDQYVLLFHVQRASFVNMLYEFEAFIIPFTQNNHWLLFLYDLNIMENMFVFVSRINQIIEKNKDIVFFNQQLPNYLERTELYFRLQSIFDILDNYFYIEYPDLYINSQLHMMAKFKKIKKQSNMKRFALIKALQRPLNEVYYI</sequence>
<reference evidence="1" key="1">
    <citation type="journal article" date="2020" name="Nature">
        <title>Giant virus diversity and host interactions through global metagenomics.</title>
        <authorList>
            <person name="Schulz F."/>
            <person name="Roux S."/>
            <person name="Paez-Espino D."/>
            <person name="Jungbluth S."/>
            <person name="Walsh D.A."/>
            <person name="Denef V.J."/>
            <person name="McMahon K.D."/>
            <person name="Konstantinidis K.T."/>
            <person name="Eloe-Fadrosh E.A."/>
            <person name="Kyrpides N.C."/>
            <person name="Woyke T."/>
        </authorList>
    </citation>
    <scope>NUCLEOTIDE SEQUENCE</scope>
    <source>
        <strain evidence="1">GVMAG-M-3300018416-26</strain>
    </source>
</reference>
<organism evidence="1">
    <name type="scientific">viral metagenome</name>
    <dbReference type="NCBI Taxonomy" id="1070528"/>
    <lineage>
        <taxon>unclassified sequences</taxon>
        <taxon>metagenomes</taxon>
        <taxon>organismal metagenomes</taxon>
    </lineage>
</organism>
<accession>A0A6C0BNL6</accession>
<evidence type="ECO:0000313" key="1">
    <source>
        <dbReference type="EMBL" id="QHS94005.1"/>
    </source>
</evidence>
<dbReference type="EMBL" id="MN739215">
    <property type="protein sequence ID" value="QHS94005.1"/>
    <property type="molecule type" value="Genomic_DNA"/>
</dbReference>
<dbReference type="AlphaFoldDB" id="A0A6C0BNL6"/>
<protein>
    <submittedName>
        <fullName evidence="1">Uncharacterized protein</fullName>
    </submittedName>
</protein>